<comment type="caution">
    <text evidence="1">The sequence shown here is derived from an EMBL/GenBank/DDBJ whole genome shotgun (WGS) entry which is preliminary data.</text>
</comment>
<name>A0ACB8JMJ2_CITSI</name>
<reference evidence="2" key="1">
    <citation type="journal article" date="2023" name="Hortic. Res.">
        <title>A chromosome-level phased genome enabling allele-level studies in sweet orange: a case study on citrus Huanglongbing tolerance.</title>
        <authorList>
            <person name="Wu B."/>
            <person name="Yu Q."/>
            <person name="Deng Z."/>
            <person name="Duan Y."/>
            <person name="Luo F."/>
            <person name="Gmitter F. Jr."/>
        </authorList>
    </citation>
    <scope>NUCLEOTIDE SEQUENCE [LARGE SCALE GENOMIC DNA]</scope>
    <source>
        <strain evidence="2">cv. Valencia</strain>
    </source>
</reference>
<dbReference type="EMBL" id="CM039175">
    <property type="protein sequence ID" value="KAH9733962.1"/>
    <property type="molecule type" value="Genomic_DNA"/>
</dbReference>
<dbReference type="Proteomes" id="UP000829398">
    <property type="component" value="Chromosome 6"/>
</dbReference>
<proteinExistence type="predicted"/>
<protein>
    <submittedName>
        <fullName evidence="1">LRR receptor-like serine/threonine-protein kinase</fullName>
    </submittedName>
</protein>
<organism evidence="1 2">
    <name type="scientific">Citrus sinensis</name>
    <name type="common">Sweet orange</name>
    <name type="synonym">Citrus aurantium var. sinensis</name>
    <dbReference type="NCBI Taxonomy" id="2711"/>
    <lineage>
        <taxon>Eukaryota</taxon>
        <taxon>Viridiplantae</taxon>
        <taxon>Streptophyta</taxon>
        <taxon>Embryophyta</taxon>
        <taxon>Tracheophyta</taxon>
        <taxon>Spermatophyta</taxon>
        <taxon>Magnoliopsida</taxon>
        <taxon>eudicotyledons</taxon>
        <taxon>Gunneridae</taxon>
        <taxon>Pentapetalae</taxon>
        <taxon>rosids</taxon>
        <taxon>malvids</taxon>
        <taxon>Sapindales</taxon>
        <taxon>Rutaceae</taxon>
        <taxon>Aurantioideae</taxon>
        <taxon>Citrus</taxon>
    </lineage>
</organism>
<keyword evidence="2" id="KW-1185">Reference proteome</keyword>
<sequence length="1024" mass="112972">MSTHSLYFPSIFLFFITLLQVAAFQEGDLAALQAFKSMISHDPQGMLNSWNDSRHFCEWEGITCGRRHRRVTALDLRSKALSGLLSPQIGNLSFLREINLMNNTIQGEIPLEFGRLHRLETLLLSDNSLVGKIPANLSYCSRLTVLFLGNNKLVGSIPFEFVSLYRLKQLALPMNNLTGGIPPFIGNLTSLEVVSLGWNPFGGNIPDSLGQLKELKTLGIRGNNLSGTIPPSIYNLSFLVIFSVSENQMHGSLPPSLGLYFPNLKRFQMNENFFSGSIPISLSNASKLEYVQIASNSFFGKLSVNFGGMKNLSNLILEYNNLGSGESDEMGFMNSLANCSKLQVLSLGGNQFRGALPHSIANLSSQLQILVLGSNKLYGSIPSGIGNLVNLYSLGIDENQFTGSIPKEMGKLVNLQGLDFGGNHFSGEIPSTLGNLSSLYEIFLSDNNLSGVIPSSLGNLERLAFLEMFANELSGTIPEDIFNISSLSVSLNLAENHFVGSIPPRIGNLKALSSFDVSNNDLSGEIPSELGLCSSLEEIYLAENFFYGFIPSFFRTSRGIRKVDLSRNNFFGQIPIFLEALSLEYLNLSFNDFEGRLPTRGIFANASAISVVGCNRLCGGIHELQLPKCTEHESSSQKISQRLKIIISTASAFLGLVMVSFFIFYWHKRRRGPSRQPSRLLTRKTLPRISYKRLLKVTDGFSSTHLIGVGSFGSVYKGVFDEDGTVVAIKVINLQRQGASQSFKAECKALKNIRHRNLVKVITSCSSIDFQGNDFKAIVYEYMPNGSLEKWLHPEAVAQRDEEIGIQKLTLLQRISIAIDVASALDYLHCHCQEPILHCDLKPSNILLDNDLSAHIGDFGLARFHQQVSNPTLNSSVGVRGTIGYAAPEYGLGSGVSTNGDVYSYGILLLEMVTTKKPTDVMFEGDLNLHRFTRMALPDHVMDIVDPILLNDGEILAGTDNHRQRQTRINSRLACVNSMVRIGVACSMESPQDRMNITNVVHELQSVKNILLKHENVLNKQMDN</sequence>
<evidence type="ECO:0000313" key="1">
    <source>
        <dbReference type="EMBL" id="KAH9733962.1"/>
    </source>
</evidence>
<accession>A0ACB8JMJ2</accession>
<evidence type="ECO:0000313" key="2">
    <source>
        <dbReference type="Proteomes" id="UP000829398"/>
    </source>
</evidence>
<gene>
    <name evidence="1" type="ORF">KPL71_017214</name>
</gene>